<dbReference type="Pfam" id="PF22292">
    <property type="entry name" value="DUF6965"/>
    <property type="match status" value="1"/>
</dbReference>
<evidence type="ECO:0000313" key="3">
    <source>
        <dbReference type="Proteomes" id="UP001597118"/>
    </source>
</evidence>
<evidence type="ECO:0000259" key="1">
    <source>
        <dbReference type="Pfam" id="PF22292"/>
    </source>
</evidence>
<accession>A0ABW4IDD4</accession>
<organism evidence="2 3">
    <name type="scientific">Pseudopedobacter beijingensis</name>
    <dbReference type="NCBI Taxonomy" id="1207056"/>
    <lineage>
        <taxon>Bacteria</taxon>
        <taxon>Pseudomonadati</taxon>
        <taxon>Bacteroidota</taxon>
        <taxon>Sphingobacteriia</taxon>
        <taxon>Sphingobacteriales</taxon>
        <taxon>Sphingobacteriaceae</taxon>
        <taxon>Pseudopedobacter</taxon>
    </lineage>
</organism>
<sequence length="80" mass="9383">MTPEELAEMKQYYANKELPETLQYNDCTMMYDVRKTVNSDILILESFGYTNTFCASWERLTNIRKMIEGEQQPADSNSNE</sequence>
<keyword evidence="3" id="KW-1185">Reference proteome</keyword>
<feature type="domain" description="DUF6965" evidence="1">
    <location>
        <begin position="4"/>
        <end position="69"/>
    </location>
</feature>
<evidence type="ECO:0000313" key="2">
    <source>
        <dbReference type="EMBL" id="MFD1630766.1"/>
    </source>
</evidence>
<dbReference type="Proteomes" id="UP001597118">
    <property type="component" value="Unassembled WGS sequence"/>
</dbReference>
<dbReference type="InterPro" id="IPR054238">
    <property type="entry name" value="DUF6965"/>
</dbReference>
<dbReference type="RefSeq" id="WP_379663142.1">
    <property type="nucleotide sequence ID" value="NZ_JBHUDG010000019.1"/>
</dbReference>
<name>A0ABW4IDD4_9SPHI</name>
<gene>
    <name evidence="2" type="ORF">ACFSAH_12825</name>
</gene>
<protein>
    <submittedName>
        <fullName evidence="2">DUF6965 family protein</fullName>
    </submittedName>
</protein>
<proteinExistence type="predicted"/>
<reference evidence="3" key="1">
    <citation type="journal article" date="2019" name="Int. J. Syst. Evol. Microbiol.">
        <title>The Global Catalogue of Microorganisms (GCM) 10K type strain sequencing project: providing services to taxonomists for standard genome sequencing and annotation.</title>
        <authorList>
            <consortium name="The Broad Institute Genomics Platform"/>
            <consortium name="The Broad Institute Genome Sequencing Center for Infectious Disease"/>
            <person name="Wu L."/>
            <person name="Ma J."/>
        </authorList>
    </citation>
    <scope>NUCLEOTIDE SEQUENCE [LARGE SCALE GENOMIC DNA]</scope>
    <source>
        <strain evidence="3">CCUG 53762</strain>
    </source>
</reference>
<comment type="caution">
    <text evidence="2">The sequence shown here is derived from an EMBL/GenBank/DDBJ whole genome shotgun (WGS) entry which is preliminary data.</text>
</comment>
<dbReference type="EMBL" id="JBHUDG010000019">
    <property type="protein sequence ID" value="MFD1630766.1"/>
    <property type="molecule type" value="Genomic_DNA"/>
</dbReference>